<dbReference type="SUPFAM" id="SSF141000">
    <property type="entry name" value="Glu-tRNAGln amidotransferase C subunit"/>
    <property type="match status" value="1"/>
</dbReference>
<protein>
    <recommendedName>
        <fullName evidence="1">Aspartyl/glutamyl-tRNA(Asn/Gln) amidotransferase subunit C</fullName>
        <shortName evidence="1">Asp/Glu-ADT subunit C</shortName>
        <ecNumber evidence="1">6.3.5.-</ecNumber>
    </recommendedName>
</protein>
<dbReference type="NCBIfam" id="TIGR00135">
    <property type="entry name" value="gatC"/>
    <property type="match status" value="1"/>
</dbReference>
<dbReference type="Pfam" id="PF02686">
    <property type="entry name" value="GatC"/>
    <property type="match status" value="1"/>
</dbReference>
<keyword evidence="1" id="KW-0648">Protein biosynthesis</keyword>
<keyword evidence="1" id="KW-0067">ATP-binding</keyword>
<comment type="subunit">
    <text evidence="1">Heterotrimer of A, B and C subunits.</text>
</comment>
<dbReference type="InterPro" id="IPR003837">
    <property type="entry name" value="GatC"/>
</dbReference>
<dbReference type="GO" id="GO:0006450">
    <property type="term" value="P:regulation of translational fidelity"/>
    <property type="evidence" value="ECO:0007669"/>
    <property type="project" value="InterPro"/>
</dbReference>
<evidence type="ECO:0000313" key="3">
    <source>
        <dbReference type="Proteomes" id="UP000034320"/>
    </source>
</evidence>
<accession>A0A0G0ZDJ5</accession>
<dbReference type="EMBL" id="LCDD01000013">
    <property type="protein sequence ID" value="KKS46795.1"/>
    <property type="molecule type" value="Genomic_DNA"/>
</dbReference>
<keyword evidence="2" id="KW-0808">Transferase</keyword>
<name>A0A0G0ZDJ5_9BACT</name>
<dbReference type="PANTHER" id="PTHR15004">
    <property type="entry name" value="GLUTAMYL-TRNA(GLN) AMIDOTRANSFERASE SUBUNIT C, MITOCHONDRIAL"/>
    <property type="match status" value="1"/>
</dbReference>
<organism evidence="2 3">
    <name type="scientific">Candidatus Gottesmanbacteria bacterium GW2011_GWA2_42_18</name>
    <dbReference type="NCBI Taxonomy" id="1618442"/>
    <lineage>
        <taxon>Bacteria</taxon>
        <taxon>Candidatus Gottesmaniibacteriota</taxon>
    </lineage>
</organism>
<dbReference type="GO" id="GO:0050566">
    <property type="term" value="F:asparaginyl-tRNA synthase (glutamine-hydrolyzing) activity"/>
    <property type="evidence" value="ECO:0007669"/>
    <property type="project" value="RHEA"/>
</dbReference>
<dbReference type="Proteomes" id="UP000034320">
    <property type="component" value="Unassembled WGS sequence"/>
</dbReference>
<evidence type="ECO:0000256" key="1">
    <source>
        <dbReference type="HAMAP-Rule" id="MF_00122"/>
    </source>
</evidence>
<dbReference type="AlphaFoldDB" id="A0A0G0ZDJ5"/>
<comment type="similarity">
    <text evidence="1">Belongs to the GatC family.</text>
</comment>
<dbReference type="EC" id="6.3.5.-" evidence="1"/>
<comment type="function">
    <text evidence="1">Allows the formation of correctly charged Asn-tRNA(Asn) or Gln-tRNA(Gln) through the transamidation of misacylated Asp-tRNA(Asn) or Glu-tRNA(Gln) in organisms which lack either or both of asparaginyl-tRNA or glutaminyl-tRNA synthetases. The reaction takes place in the presence of glutamine and ATP through an activated phospho-Asp-tRNA(Asn) or phospho-Glu-tRNA(Gln).</text>
</comment>
<dbReference type="GO" id="GO:0016740">
    <property type="term" value="F:transferase activity"/>
    <property type="evidence" value="ECO:0007669"/>
    <property type="project" value="UniProtKB-KW"/>
</dbReference>
<comment type="catalytic activity">
    <reaction evidence="1">
        <text>L-aspartyl-tRNA(Asn) + L-glutamine + ATP + H2O = L-asparaginyl-tRNA(Asn) + L-glutamate + ADP + phosphate + 2 H(+)</text>
        <dbReference type="Rhea" id="RHEA:14513"/>
        <dbReference type="Rhea" id="RHEA-COMP:9674"/>
        <dbReference type="Rhea" id="RHEA-COMP:9677"/>
        <dbReference type="ChEBI" id="CHEBI:15377"/>
        <dbReference type="ChEBI" id="CHEBI:15378"/>
        <dbReference type="ChEBI" id="CHEBI:29985"/>
        <dbReference type="ChEBI" id="CHEBI:30616"/>
        <dbReference type="ChEBI" id="CHEBI:43474"/>
        <dbReference type="ChEBI" id="CHEBI:58359"/>
        <dbReference type="ChEBI" id="CHEBI:78515"/>
        <dbReference type="ChEBI" id="CHEBI:78516"/>
        <dbReference type="ChEBI" id="CHEBI:456216"/>
    </reaction>
</comment>
<evidence type="ECO:0000313" key="2">
    <source>
        <dbReference type="EMBL" id="KKS46795.1"/>
    </source>
</evidence>
<reference evidence="2 3" key="1">
    <citation type="journal article" date="2015" name="Nature">
        <title>rRNA introns, odd ribosomes, and small enigmatic genomes across a large radiation of phyla.</title>
        <authorList>
            <person name="Brown C.T."/>
            <person name="Hug L.A."/>
            <person name="Thomas B.C."/>
            <person name="Sharon I."/>
            <person name="Castelle C.J."/>
            <person name="Singh A."/>
            <person name="Wilkins M.J."/>
            <person name="Williams K.H."/>
            <person name="Banfield J.F."/>
        </authorList>
    </citation>
    <scope>NUCLEOTIDE SEQUENCE [LARGE SCALE GENOMIC DNA]</scope>
</reference>
<dbReference type="GO" id="GO:0006412">
    <property type="term" value="P:translation"/>
    <property type="evidence" value="ECO:0007669"/>
    <property type="project" value="UniProtKB-UniRule"/>
</dbReference>
<dbReference type="Gene3D" id="1.10.20.60">
    <property type="entry name" value="Glu-tRNAGln amidotransferase C subunit, N-terminal domain"/>
    <property type="match status" value="1"/>
</dbReference>
<proteinExistence type="inferred from homology"/>
<comment type="catalytic activity">
    <reaction evidence="1">
        <text>L-glutamyl-tRNA(Gln) + L-glutamine + ATP + H2O = L-glutaminyl-tRNA(Gln) + L-glutamate + ADP + phosphate + H(+)</text>
        <dbReference type="Rhea" id="RHEA:17521"/>
        <dbReference type="Rhea" id="RHEA-COMP:9681"/>
        <dbReference type="Rhea" id="RHEA-COMP:9684"/>
        <dbReference type="ChEBI" id="CHEBI:15377"/>
        <dbReference type="ChEBI" id="CHEBI:15378"/>
        <dbReference type="ChEBI" id="CHEBI:29985"/>
        <dbReference type="ChEBI" id="CHEBI:30616"/>
        <dbReference type="ChEBI" id="CHEBI:43474"/>
        <dbReference type="ChEBI" id="CHEBI:58359"/>
        <dbReference type="ChEBI" id="CHEBI:78520"/>
        <dbReference type="ChEBI" id="CHEBI:78521"/>
        <dbReference type="ChEBI" id="CHEBI:456216"/>
    </reaction>
</comment>
<dbReference type="InterPro" id="IPR036113">
    <property type="entry name" value="Asp/Glu-ADT_sf_sub_c"/>
</dbReference>
<sequence>MADKNTKLTPEEIYKLAKLANLSLNEEQIKKLADSVSSILSYVSQLQSLNTANIEETAQVTGQENVFREDIVDNERMLTQEEALSNAKDKHNGYFMVKAIFEEE</sequence>
<comment type="caution">
    <text evidence="2">The sequence shown here is derived from an EMBL/GenBank/DDBJ whole genome shotgun (WGS) entry which is preliminary data.</text>
</comment>
<dbReference type="GO" id="GO:0070681">
    <property type="term" value="P:glutaminyl-tRNAGln biosynthesis via transamidation"/>
    <property type="evidence" value="ECO:0007669"/>
    <property type="project" value="TreeGrafter"/>
</dbReference>
<dbReference type="GO" id="GO:0005524">
    <property type="term" value="F:ATP binding"/>
    <property type="evidence" value="ECO:0007669"/>
    <property type="project" value="UniProtKB-KW"/>
</dbReference>
<dbReference type="HAMAP" id="MF_00122">
    <property type="entry name" value="GatC"/>
    <property type="match status" value="1"/>
</dbReference>
<dbReference type="GO" id="GO:0050567">
    <property type="term" value="F:glutaminyl-tRNA synthase (glutamine-hydrolyzing) activity"/>
    <property type="evidence" value="ECO:0007669"/>
    <property type="project" value="UniProtKB-UniRule"/>
</dbReference>
<keyword evidence="1" id="KW-0547">Nucleotide-binding</keyword>
<keyword evidence="1" id="KW-0436">Ligase</keyword>
<dbReference type="PANTHER" id="PTHR15004:SF0">
    <property type="entry name" value="GLUTAMYL-TRNA(GLN) AMIDOTRANSFERASE SUBUNIT C, MITOCHONDRIAL"/>
    <property type="match status" value="1"/>
</dbReference>
<gene>
    <name evidence="1" type="primary">gatC</name>
    <name evidence="2" type="ORF">UV09_C0013G0028</name>
</gene>